<dbReference type="EMBL" id="PZZL01000008">
    <property type="protein sequence ID" value="PTM52262.1"/>
    <property type="molecule type" value="Genomic_DNA"/>
</dbReference>
<feature type="domain" description="DUF6468" evidence="2">
    <location>
        <begin position="35"/>
        <end position="110"/>
    </location>
</feature>
<dbReference type="Pfam" id="PF20072">
    <property type="entry name" value="DUF6468"/>
    <property type="match status" value="1"/>
</dbReference>
<dbReference type="AlphaFoldDB" id="A0A2T4YZ85"/>
<organism evidence="3 4">
    <name type="scientific">Phreatobacter oligotrophus</name>
    <dbReference type="NCBI Taxonomy" id="1122261"/>
    <lineage>
        <taxon>Bacteria</taxon>
        <taxon>Pseudomonadati</taxon>
        <taxon>Pseudomonadota</taxon>
        <taxon>Alphaproteobacteria</taxon>
        <taxon>Hyphomicrobiales</taxon>
        <taxon>Phreatobacteraceae</taxon>
        <taxon>Phreatobacter</taxon>
    </lineage>
</organism>
<evidence type="ECO:0000259" key="2">
    <source>
        <dbReference type="Pfam" id="PF20072"/>
    </source>
</evidence>
<evidence type="ECO:0000256" key="1">
    <source>
        <dbReference type="SAM" id="Phobius"/>
    </source>
</evidence>
<keyword evidence="1" id="KW-0812">Transmembrane</keyword>
<comment type="caution">
    <text evidence="3">The sequence shown here is derived from an EMBL/GenBank/DDBJ whole genome shotgun (WGS) entry which is preliminary data.</text>
</comment>
<proteinExistence type="predicted"/>
<dbReference type="RefSeq" id="WP_211353840.1">
    <property type="nucleotide sequence ID" value="NZ_PZZL01000008.1"/>
</dbReference>
<gene>
    <name evidence="3" type="ORF">C8P69_10862</name>
</gene>
<name>A0A2T4YZ85_9HYPH</name>
<sequence>MSSFTVSMMIELLVAGLLVATIAYCVALNRRLMRLRSDEQSLKATIAELITATEIAERAIQGLKVTVRECDGTLGERLRTAERFLVDIEREVKAGQVVVDRISRITEAARDAGKARSPIPAVEPIVPVLVREPVDGQGASAASTLAAAKAFAARVQTRAA</sequence>
<keyword evidence="1" id="KW-0472">Membrane</keyword>
<keyword evidence="4" id="KW-1185">Reference proteome</keyword>
<accession>A0A2T4YZ85</accession>
<feature type="transmembrane region" description="Helical" evidence="1">
    <location>
        <begin position="6"/>
        <end position="27"/>
    </location>
</feature>
<protein>
    <recommendedName>
        <fullName evidence="2">DUF6468 domain-containing protein</fullName>
    </recommendedName>
</protein>
<dbReference type="Proteomes" id="UP000241808">
    <property type="component" value="Unassembled WGS sequence"/>
</dbReference>
<evidence type="ECO:0000313" key="3">
    <source>
        <dbReference type="EMBL" id="PTM52262.1"/>
    </source>
</evidence>
<evidence type="ECO:0000313" key="4">
    <source>
        <dbReference type="Proteomes" id="UP000241808"/>
    </source>
</evidence>
<reference evidence="3 4" key="1">
    <citation type="submission" date="2018-04" db="EMBL/GenBank/DDBJ databases">
        <title>Genomic Encyclopedia of Archaeal and Bacterial Type Strains, Phase II (KMG-II): from individual species to whole genera.</title>
        <authorList>
            <person name="Goeker M."/>
        </authorList>
    </citation>
    <scope>NUCLEOTIDE SEQUENCE [LARGE SCALE GENOMIC DNA]</scope>
    <source>
        <strain evidence="3 4">DSM 25521</strain>
    </source>
</reference>
<dbReference type="InterPro" id="IPR045531">
    <property type="entry name" value="DUF6468"/>
</dbReference>
<keyword evidence="1" id="KW-1133">Transmembrane helix</keyword>